<feature type="domain" description="HTH marR-type" evidence="1">
    <location>
        <begin position="1"/>
        <end position="152"/>
    </location>
</feature>
<dbReference type="PROSITE" id="PS50995">
    <property type="entry name" value="HTH_MARR_2"/>
    <property type="match status" value="1"/>
</dbReference>
<evidence type="ECO:0000313" key="2">
    <source>
        <dbReference type="EMBL" id="MDR7301836.1"/>
    </source>
</evidence>
<dbReference type="PANTHER" id="PTHR33164">
    <property type="entry name" value="TRANSCRIPTIONAL REGULATOR, MARR FAMILY"/>
    <property type="match status" value="1"/>
</dbReference>
<dbReference type="GO" id="GO:0006950">
    <property type="term" value="P:response to stress"/>
    <property type="evidence" value="ECO:0007669"/>
    <property type="project" value="TreeGrafter"/>
</dbReference>
<reference evidence="2" key="1">
    <citation type="submission" date="2023-07" db="EMBL/GenBank/DDBJ databases">
        <title>Sequencing the genomes of 1000 actinobacteria strains.</title>
        <authorList>
            <person name="Klenk H.-P."/>
        </authorList>
    </citation>
    <scope>NUCLEOTIDE SEQUENCE</scope>
    <source>
        <strain evidence="2">DSM 45977</strain>
    </source>
</reference>
<dbReference type="Pfam" id="PF01047">
    <property type="entry name" value="MarR"/>
    <property type="match status" value="1"/>
</dbReference>
<dbReference type="Proteomes" id="UP001180845">
    <property type="component" value="Unassembled WGS sequence"/>
</dbReference>
<dbReference type="EMBL" id="JAVDXW010000001">
    <property type="protein sequence ID" value="MDR7301836.1"/>
    <property type="molecule type" value="Genomic_DNA"/>
</dbReference>
<keyword evidence="3" id="KW-1185">Reference proteome</keyword>
<comment type="caution">
    <text evidence="2">The sequence shown here is derived from an EMBL/GenBank/DDBJ whole genome shotgun (WGS) entry which is preliminary data.</text>
</comment>
<dbReference type="GO" id="GO:0003700">
    <property type="term" value="F:DNA-binding transcription factor activity"/>
    <property type="evidence" value="ECO:0007669"/>
    <property type="project" value="InterPro"/>
</dbReference>
<dbReference type="SMART" id="SM00347">
    <property type="entry name" value="HTH_MARR"/>
    <property type="match status" value="1"/>
</dbReference>
<evidence type="ECO:0000313" key="3">
    <source>
        <dbReference type="Proteomes" id="UP001180845"/>
    </source>
</evidence>
<name>A0AAE3ZBG3_9ACTN</name>
<dbReference type="InterPro" id="IPR000835">
    <property type="entry name" value="HTH_MarR-typ"/>
</dbReference>
<dbReference type="AlphaFoldDB" id="A0AAE3ZBG3"/>
<dbReference type="PANTHER" id="PTHR33164:SF99">
    <property type="entry name" value="MARR FAMILY REGULATORY PROTEIN"/>
    <property type="match status" value="1"/>
</dbReference>
<dbReference type="GO" id="GO:0003677">
    <property type="term" value="F:DNA binding"/>
    <property type="evidence" value="ECO:0007669"/>
    <property type="project" value="UniProtKB-KW"/>
</dbReference>
<sequence>MSSTGDGETRWLGRQEMAAWRTYIVGSALLEHRLSRELQAVHGLSLADYEILVRLSEHPDRQLRMSRLAEDVAHSKSRISHQIRRLESKGLVQRGECSEDARGVLALLTEEGAHLLEQAAPTHVAGVREHMVDLLTPGEQQMLSEVFQRVTAHLRSKED</sequence>
<protein>
    <submittedName>
        <fullName evidence="2">DNA-binding MarR family transcriptional regulator</fullName>
    </submittedName>
</protein>
<organism evidence="2 3">
    <name type="scientific">Haloactinomyces albus</name>
    <dbReference type="NCBI Taxonomy" id="1352928"/>
    <lineage>
        <taxon>Bacteria</taxon>
        <taxon>Bacillati</taxon>
        <taxon>Actinomycetota</taxon>
        <taxon>Actinomycetes</taxon>
        <taxon>Actinopolysporales</taxon>
        <taxon>Actinopolysporaceae</taxon>
        <taxon>Haloactinomyces</taxon>
    </lineage>
</organism>
<dbReference type="SUPFAM" id="SSF46785">
    <property type="entry name" value="Winged helix' DNA-binding domain"/>
    <property type="match status" value="1"/>
</dbReference>
<dbReference type="InterPro" id="IPR036390">
    <property type="entry name" value="WH_DNA-bd_sf"/>
</dbReference>
<dbReference type="Gene3D" id="1.10.10.10">
    <property type="entry name" value="Winged helix-like DNA-binding domain superfamily/Winged helix DNA-binding domain"/>
    <property type="match status" value="1"/>
</dbReference>
<evidence type="ECO:0000259" key="1">
    <source>
        <dbReference type="PROSITE" id="PS50995"/>
    </source>
</evidence>
<gene>
    <name evidence="2" type="ORF">JOF55_002017</name>
</gene>
<dbReference type="InterPro" id="IPR039422">
    <property type="entry name" value="MarR/SlyA-like"/>
</dbReference>
<dbReference type="InterPro" id="IPR036388">
    <property type="entry name" value="WH-like_DNA-bd_sf"/>
</dbReference>
<proteinExistence type="predicted"/>
<keyword evidence="2" id="KW-0238">DNA-binding</keyword>
<dbReference type="PRINTS" id="PR00598">
    <property type="entry name" value="HTHMARR"/>
</dbReference>
<accession>A0AAE3ZBG3</accession>
<dbReference type="RefSeq" id="WP_310272849.1">
    <property type="nucleotide sequence ID" value="NZ_JAVDXW010000001.1"/>
</dbReference>